<evidence type="ECO:0000313" key="2">
    <source>
        <dbReference type="Proteomes" id="UP001162836"/>
    </source>
</evidence>
<name>A0ABS8QKP5_9BACI</name>
<sequence length="102" mass="11868">MDLVMEVEYVRKTTLGGYENVKTIKRFKGLEESKSVADIHEMTEQILQQLQAEQEGFNLRRVKCQLDKTKFDFEEIQLYCLCNEGGYNITVKDMISHKKATA</sequence>
<reference evidence="1 2" key="1">
    <citation type="journal article" date="2023" name="Antonie Van Leeuwenhoek">
        <title>Unveiling the genomic potential of a novel thermostable glycoside hydrolases producing Neobacillus sedimentimangrovi UE25.</title>
        <authorList>
            <person name="Ejaz U."/>
            <person name="Saleem F."/>
            <person name="Rashid R."/>
            <person name="Hasan K.A."/>
            <person name="Syed M.N."/>
            <person name="Sohail M."/>
        </authorList>
    </citation>
    <scope>NUCLEOTIDE SEQUENCE [LARGE SCALE GENOMIC DNA]</scope>
    <source>
        <strain evidence="1 2">UE25</strain>
    </source>
</reference>
<protein>
    <submittedName>
        <fullName evidence="1">Uncharacterized protein</fullName>
    </submittedName>
</protein>
<dbReference type="EMBL" id="JAJODE010000039">
    <property type="protein sequence ID" value="MCD4839748.1"/>
    <property type="molecule type" value="Genomic_DNA"/>
</dbReference>
<dbReference type="Proteomes" id="UP001162836">
    <property type="component" value="Unassembled WGS sequence"/>
</dbReference>
<proteinExistence type="predicted"/>
<accession>A0ABS8QKP5</accession>
<organism evidence="1 2">
    <name type="scientific">Neobacillus sedimentimangrovi</name>
    <dbReference type="NCBI Taxonomy" id="2699460"/>
    <lineage>
        <taxon>Bacteria</taxon>
        <taxon>Bacillati</taxon>
        <taxon>Bacillota</taxon>
        <taxon>Bacilli</taxon>
        <taxon>Bacillales</taxon>
        <taxon>Bacillaceae</taxon>
        <taxon>Neobacillus</taxon>
    </lineage>
</organism>
<dbReference type="RefSeq" id="WP_231315096.1">
    <property type="nucleotide sequence ID" value="NZ_JAJODE010000039.1"/>
</dbReference>
<gene>
    <name evidence="1" type="ORF">LRS37_12900</name>
</gene>
<evidence type="ECO:0000313" key="1">
    <source>
        <dbReference type="EMBL" id="MCD4839748.1"/>
    </source>
</evidence>
<keyword evidence="2" id="KW-1185">Reference proteome</keyword>
<comment type="caution">
    <text evidence="1">The sequence shown here is derived from an EMBL/GenBank/DDBJ whole genome shotgun (WGS) entry which is preliminary data.</text>
</comment>